<proteinExistence type="predicted"/>
<dbReference type="Proteomes" id="UP001372834">
    <property type="component" value="Unassembled WGS sequence"/>
</dbReference>
<feature type="signal peptide" evidence="1">
    <location>
        <begin position="1"/>
        <end position="21"/>
    </location>
</feature>
<name>A0AAN8P8A3_POLSC</name>
<protein>
    <submittedName>
        <fullName evidence="2">Uncharacterized protein</fullName>
    </submittedName>
</protein>
<accession>A0AAN8P8A3</accession>
<evidence type="ECO:0000313" key="2">
    <source>
        <dbReference type="EMBL" id="KAK6621276.1"/>
    </source>
</evidence>
<feature type="chain" id="PRO_5042895726" evidence="1">
    <location>
        <begin position="22"/>
        <end position="57"/>
    </location>
</feature>
<keyword evidence="1" id="KW-0732">Signal</keyword>
<comment type="caution">
    <text evidence="2">The sequence shown here is derived from an EMBL/GenBank/DDBJ whole genome shotgun (WGS) entry which is preliminary data.</text>
</comment>
<organism evidence="2 3">
    <name type="scientific">Polyplax serrata</name>
    <name type="common">Common mouse louse</name>
    <dbReference type="NCBI Taxonomy" id="468196"/>
    <lineage>
        <taxon>Eukaryota</taxon>
        <taxon>Metazoa</taxon>
        <taxon>Ecdysozoa</taxon>
        <taxon>Arthropoda</taxon>
        <taxon>Hexapoda</taxon>
        <taxon>Insecta</taxon>
        <taxon>Pterygota</taxon>
        <taxon>Neoptera</taxon>
        <taxon>Paraneoptera</taxon>
        <taxon>Psocodea</taxon>
        <taxon>Troctomorpha</taxon>
        <taxon>Phthiraptera</taxon>
        <taxon>Anoplura</taxon>
        <taxon>Polyplacidae</taxon>
        <taxon>Polyplax</taxon>
    </lineage>
</organism>
<dbReference type="AlphaFoldDB" id="A0AAN8P8A3"/>
<evidence type="ECO:0000313" key="3">
    <source>
        <dbReference type="Proteomes" id="UP001372834"/>
    </source>
</evidence>
<gene>
    <name evidence="2" type="ORF">RUM43_011582</name>
</gene>
<dbReference type="EMBL" id="JAWJWE010000039">
    <property type="protein sequence ID" value="KAK6621276.1"/>
    <property type="molecule type" value="Genomic_DNA"/>
</dbReference>
<sequence>MKIQIIATLLAVVLLVESSAGFGLLSGLGQYGNPLFGGAGCGYPCAPPQMYGLAFAK</sequence>
<evidence type="ECO:0000256" key="1">
    <source>
        <dbReference type="SAM" id="SignalP"/>
    </source>
</evidence>
<reference evidence="2 3" key="1">
    <citation type="submission" date="2023-10" db="EMBL/GenBank/DDBJ databases">
        <title>Genomes of two closely related lineages of the louse Polyplax serrata with different host specificities.</title>
        <authorList>
            <person name="Martinu J."/>
            <person name="Tarabai H."/>
            <person name="Stefka J."/>
            <person name="Hypsa V."/>
        </authorList>
    </citation>
    <scope>NUCLEOTIDE SEQUENCE [LARGE SCALE GENOMIC DNA]</scope>
    <source>
        <strain evidence="2">HR10_N</strain>
    </source>
</reference>